<gene>
    <name evidence="1" type="ORF">GCM10011386_12800</name>
</gene>
<evidence type="ECO:0000313" key="2">
    <source>
        <dbReference type="Proteomes" id="UP000597338"/>
    </source>
</evidence>
<dbReference type="EMBL" id="BMIK01000003">
    <property type="protein sequence ID" value="GGC22314.1"/>
    <property type="molecule type" value="Genomic_DNA"/>
</dbReference>
<proteinExistence type="predicted"/>
<protein>
    <recommendedName>
        <fullName evidence="3">Thioredoxin domain-containing protein</fullName>
    </recommendedName>
</protein>
<accession>A0ABQ1LGB4</accession>
<evidence type="ECO:0000313" key="1">
    <source>
        <dbReference type="EMBL" id="GGC22314.1"/>
    </source>
</evidence>
<comment type="caution">
    <text evidence="1">The sequence shown here is derived from an EMBL/GenBank/DDBJ whole genome shotgun (WGS) entry which is preliminary data.</text>
</comment>
<reference evidence="2" key="1">
    <citation type="journal article" date="2019" name="Int. J. Syst. Evol. Microbiol.">
        <title>The Global Catalogue of Microorganisms (GCM) 10K type strain sequencing project: providing services to taxonomists for standard genome sequencing and annotation.</title>
        <authorList>
            <consortium name="The Broad Institute Genomics Platform"/>
            <consortium name="The Broad Institute Genome Sequencing Center for Infectious Disease"/>
            <person name="Wu L."/>
            <person name="Ma J."/>
        </authorList>
    </citation>
    <scope>NUCLEOTIDE SEQUENCE [LARGE SCALE GENOMIC DNA]</scope>
    <source>
        <strain evidence="2">CGMCC 1.15342</strain>
    </source>
</reference>
<dbReference type="SUPFAM" id="SSF52833">
    <property type="entry name" value="Thioredoxin-like"/>
    <property type="match status" value="1"/>
</dbReference>
<evidence type="ECO:0008006" key="3">
    <source>
        <dbReference type="Google" id="ProtNLM"/>
    </source>
</evidence>
<dbReference type="Proteomes" id="UP000597338">
    <property type="component" value="Unassembled WGS sequence"/>
</dbReference>
<dbReference type="Gene3D" id="3.40.30.10">
    <property type="entry name" value="Glutaredoxin"/>
    <property type="match status" value="1"/>
</dbReference>
<name>A0ABQ1LGB4_9SPHI</name>
<keyword evidence="2" id="KW-1185">Reference proteome</keyword>
<sequence length="143" mass="16374">MESFKNQLLVLDFWNTACTACIISLDKWDTLQKVFPREVAVIAVHLYGDNPSALPFAQRKGWQFPIALGNRADTTINRLFYAYKSFGQVWIKDGKLIAIPKSKDVDRALVAKAITNRPLGIEMNDLLTYFDKRYQEAETVEEN</sequence>
<dbReference type="InterPro" id="IPR036249">
    <property type="entry name" value="Thioredoxin-like_sf"/>
</dbReference>
<organism evidence="1 2">
    <name type="scientific">Parapedobacter defluvii</name>
    <dbReference type="NCBI Taxonomy" id="2045106"/>
    <lineage>
        <taxon>Bacteria</taxon>
        <taxon>Pseudomonadati</taxon>
        <taxon>Bacteroidota</taxon>
        <taxon>Sphingobacteriia</taxon>
        <taxon>Sphingobacteriales</taxon>
        <taxon>Sphingobacteriaceae</taxon>
        <taxon>Parapedobacter</taxon>
    </lineage>
</organism>